<dbReference type="SUPFAM" id="SSF52058">
    <property type="entry name" value="L domain-like"/>
    <property type="match status" value="1"/>
</dbReference>
<dbReference type="Pfam" id="PF13620">
    <property type="entry name" value="CarboxypepD_reg"/>
    <property type="match status" value="3"/>
</dbReference>
<feature type="signal peptide" evidence="2">
    <location>
        <begin position="1"/>
        <end position="22"/>
    </location>
</feature>
<dbReference type="PANTHER" id="PTHR48059">
    <property type="entry name" value="POLYGALACTURONASE INHIBITOR 1"/>
    <property type="match status" value="1"/>
</dbReference>
<reference evidence="3 4" key="1">
    <citation type="journal article" date="2018" name="PLoS ONE">
        <title>The draft genome of Kipferlia bialata reveals reductive genome evolution in fornicate parasites.</title>
        <authorList>
            <person name="Tanifuji G."/>
            <person name="Takabayashi S."/>
            <person name="Kume K."/>
            <person name="Takagi M."/>
            <person name="Nakayama T."/>
            <person name="Kamikawa R."/>
            <person name="Inagaki Y."/>
            <person name="Hashimoto T."/>
        </authorList>
    </citation>
    <scope>NUCLEOTIDE SEQUENCE [LARGE SCALE GENOMIC DNA]</scope>
    <source>
        <strain evidence="3">NY0173</strain>
    </source>
</reference>
<dbReference type="Gene3D" id="2.60.40.1120">
    <property type="entry name" value="Carboxypeptidase-like, regulatory domain"/>
    <property type="match status" value="4"/>
</dbReference>
<evidence type="ECO:0000256" key="2">
    <source>
        <dbReference type="SAM" id="SignalP"/>
    </source>
</evidence>
<dbReference type="InterPro" id="IPR032675">
    <property type="entry name" value="LRR_dom_sf"/>
</dbReference>
<feature type="chain" id="PRO_5039922213" evidence="2">
    <location>
        <begin position="23"/>
        <end position="1833"/>
    </location>
</feature>
<evidence type="ECO:0000313" key="3">
    <source>
        <dbReference type="EMBL" id="GIQ79870.1"/>
    </source>
</evidence>
<dbReference type="SUPFAM" id="SSF49464">
    <property type="entry name" value="Carboxypeptidase regulatory domain-like"/>
    <property type="match status" value="6"/>
</dbReference>
<comment type="caution">
    <text evidence="3">The sequence shown here is derived from an EMBL/GenBank/DDBJ whole genome shotgun (WGS) entry which is preliminary data.</text>
</comment>
<gene>
    <name evidence="3" type="ORF">KIPB_000573</name>
</gene>
<dbReference type="Proteomes" id="UP000265618">
    <property type="component" value="Unassembled WGS sequence"/>
</dbReference>
<evidence type="ECO:0000313" key="4">
    <source>
        <dbReference type="Proteomes" id="UP000265618"/>
    </source>
</evidence>
<dbReference type="Gene3D" id="3.80.10.10">
    <property type="entry name" value="Ribonuclease Inhibitor"/>
    <property type="match status" value="1"/>
</dbReference>
<keyword evidence="2" id="KW-0732">Signal</keyword>
<keyword evidence="4" id="KW-1185">Reference proteome</keyword>
<dbReference type="InterPro" id="IPR008969">
    <property type="entry name" value="CarboxyPept-like_regulatory"/>
</dbReference>
<dbReference type="EMBL" id="BDIP01000069">
    <property type="protein sequence ID" value="GIQ79870.1"/>
    <property type="molecule type" value="Genomic_DNA"/>
</dbReference>
<organism evidence="3 4">
    <name type="scientific">Kipferlia bialata</name>
    <dbReference type="NCBI Taxonomy" id="797122"/>
    <lineage>
        <taxon>Eukaryota</taxon>
        <taxon>Metamonada</taxon>
        <taxon>Carpediemonas-like organisms</taxon>
        <taxon>Kipferlia</taxon>
    </lineage>
</organism>
<sequence>MLLRLLALLLAALCLGARPTSATSCAGISERAVLEALYFSTSGPSWSHGNGWLVLQDYCEWEGVYCDVDGHVTGLWLPSFGLTGKLPDDLACLPYIEFLSVENNNLVTRFPEAICQASNLFHINMDNANVVGPLPDCVCNMPSLRTLSVSGSHLTGLLPQCLGSAGTPLEAFRAECSHIEGTVPQGLLDGSVSDVQLDCNPNLVCPDNDLISPSTFFSCGAAGCADQCLSESVASSCDAVLTVPGCGPYYLEPLDCDSLTVSGYVTDEVDATGVSGVTVSVYPVDSLSLLGSDDTNQDGAFSVDITKYARTYDHLRLVFEEDSHVPRHMVVASVSCGPVYVSTTLTSMSCVSPLSVTALDSAGAPVEGLTIGVLTSQASDPILDITDTNGRAEFQVATDATESEVTAVTWSGAGYQSGLSPVYLTCGIEHQMVIEVSCQSPSVSMSVVTTGIEPHSLSGVTVVLSAQDGTSVSSVSDETGVAIFPDLPSDISGAEVSVTLEDAGSYSLSSAISFTAPNCGDVVFPVSVDCSLQTLCLAVVDTLSDSVETIEGIVVSLTDSTEHGMGSVTSTSGYTCLNVSQSDNGGDVASVLASYSFGGIEYAKVIEMGCGETQVTLEVACAHMLAGTVLDGSGAPLAGIHVYAANDADINTTTDDDGHYVLLGALPAATGVVFEPPASSGYSALTLHPSVPVCGVAVFDTVLPCEAENTLSVTVLDPSGAPASDVEVTVVSDGESQTETTTESGVVSFSSMEVGDAVITWDSPTYTSDVRVVSIQCGSNHEYVSLTPCDAISDTPCTSQTLCYTVSSECGVDLPTAIVGAHVSLYSPSSDDAIHTGVSAATEVCFEVPSINGHLSSVRAEYKTDVHEYTDTIYLGCGVHSLCLEAGPLDSQVCSVSGQVVDKMGHPVSGAEVSLNNVAAHTNSAGLFDLYGVESGRGQICVTAKEGVCGYLDTPVFVPETGLHNMRLTVPCFAAPSRSLAFIDVCGSGVDGLEVTATTLEGTSITVVSGPDGLVEFSWESLLTDAVTYSWGGDSTIYEWGSVTEPLTCGSSRIVQYPVTLQCATDRSIEVGISLANPFSAVNPPEGVSVQWTTETAASTTATNAAGIATFDALPPVDTEFSLSVDSVPDAMGHYDPHVFGTHSLSCCGSISTSTVLECKGQSVGVTLGHGDYLYSGLVVRFYNPMTGEEIGVTETTGDAESTEYVTLETPLSTVAVSYTHVGAPYDHYETIGCGHTLLSYEECIRVVSGSIVDSDSGDALVGVAVAAHGHGTVQDTTTEGGFFLLNLDEGDYTITFHMDGYQPKTIHVTIAMCIDRGIDIALVPDMAFCSTQRVGIMLGSGDTLYGGLDEVGVTETGLADSTQFLTLNPPLNVIGISYTNTDGTYDHVVPLPCGITTLSYDVCIRTVSGTVSAAGATTPTLLGGVTVSVDGSDLDTSLEDGTYLVNMDEGPYTITYSRDGYVTQTVEGTMGDCGDVSLDVELEPMAMDVCGTQRVGVILSSEDTGDANYSDILVHYYDSTTGSEIGTTVTTLRPEDAQLLTVPSPLPDVGISYTHEGAPYDHTLSLSCGDNLVTFSECIRVVSGVVCDDDGQPLAGVSVTVSGGDGVSDVSSGDGFYLLNLPIGASTLDYTRFGYTPQSQLLTLDECDSLTVNLSLVPDPLTHCDDQYVSVSLVSDYGSPYAGIAVSLYDVASGALVGTTQTGELVETLLVPIDPQVRDMGISYTDHGLPYDHVERLECGYNAFEYVECVRIVNGVVKDAVTGEPLVGASVTLDDDHSVSDVTSESGFYLLNVPEGWLPLTASMTGYVGQTVYVTVSECNDVMTDILMVRLE</sequence>
<evidence type="ECO:0000256" key="1">
    <source>
        <dbReference type="ARBA" id="ARBA00004196"/>
    </source>
</evidence>
<comment type="subcellular location">
    <subcellularLocation>
        <location evidence="1">Cell envelope</location>
    </subcellularLocation>
</comment>
<dbReference type="PANTHER" id="PTHR48059:SF12">
    <property type="entry name" value="POLYGALACTURONASE INHIBITOR 1-LIKE"/>
    <property type="match status" value="1"/>
</dbReference>
<accession>A0A9K3CPA8</accession>
<name>A0A9K3CPA8_9EUKA</name>
<proteinExistence type="predicted"/>
<dbReference type="InterPro" id="IPR051848">
    <property type="entry name" value="PGIP"/>
</dbReference>
<protein>
    <submittedName>
        <fullName evidence="3">Uncharacterized protein</fullName>
    </submittedName>
</protein>
<dbReference type="OrthoDB" id="676979at2759"/>